<feature type="compositionally biased region" description="Basic and acidic residues" evidence="6">
    <location>
        <begin position="169"/>
        <end position="436"/>
    </location>
</feature>
<evidence type="ECO:0000259" key="7">
    <source>
        <dbReference type="PROSITE" id="PS51650"/>
    </source>
</evidence>
<evidence type="ECO:0000256" key="2">
    <source>
        <dbReference type="ARBA" id="ARBA00022490"/>
    </source>
</evidence>
<feature type="domain" description="C2 DOCK-type" evidence="7">
    <location>
        <begin position="1036"/>
        <end position="1219"/>
    </location>
</feature>
<dbReference type="InterPro" id="IPR001680">
    <property type="entry name" value="WD40_rpt"/>
</dbReference>
<feature type="compositionally biased region" description="Basic and acidic residues" evidence="6">
    <location>
        <begin position="530"/>
        <end position="541"/>
    </location>
</feature>
<dbReference type="PANTHER" id="PTHR12442:SF26">
    <property type="entry name" value="CYTOPLASMIC DYNEIN 2 INTERMEDIATE CHAIN 2"/>
    <property type="match status" value="1"/>
</dbReference>
<dbReference type="InterPro" id="IPR046769">
    <property type="entry name" value="DOCKER_Lobe_A"/>
</dbReference>
<keyword evidence="4" id="KW-0677">Repeat</keyword>
<dbReference type="GO" id="GO:0042073">
    <property type="term" value="P:intraciliary transport"/>
    <property type="evidence" value="ECO:0007669"/>
    <property type="project" value="TreeGrafter"/>
</dbReference>
<dbReference type="InterPro" id="IPR015943">
    <property type="entry name" value="WD40/YVTN_repeat-like_dom_sf"/>
</dbReference>
<feature type="region of interest" description="Disordered" evidence="6">
    <location>
        <begin position="63"/>
        <end position="88"/>
    </location>
</feature>
<evidence type="ECO:0000256" key="4">
    <source>
        <dbReference type="ARBA" id="ARBA00022737"/>
    </source>
</evidence>
<dbReference type="CDD" id="cd08679">
    <property type="entry name" value="C2_DOCK180_related"/>
    <property type="match status" value="1"/>
</dbReference>
<dbReference type="FunFam" id="2.130.10.10:FF:002081">
    <property type="entry name" value="WD_domain_-_G-beta_repeat_-_putative"/>
    <property type="match status" value="1"/>
</dbReference>
<feature type="compositionally biased region" description="Basic and acidic residues" evidence="6">
    <location>
        <begin position="123"/>
        <end position="155"/>
    </location>
</feature>
<sequence length="3040" mass="342774">MSTDNDIERQIMMEMEAEISRSQGNRRDPYTNPPPFELSFIEDDPMEAARKAEVDRIQREIEERLRRKQQQKQRDSLELSPNCPANEGEMSAVYDSLQQPQNAAWPVGALDRHVVRASLSSESENREKAEEASRLREDEAAMTRRETDEEARIDMEVQVRRSAEIQALREAEEQARRVAEEQARRVAEEQARREAEEQARRVAEEQARREAEEQARRVAEEQARRVAEEQARREAEEQARREAEEQARRVAEEQARREAEEQARREAEEQARRVAEEQARREAEEQARRVAEEQARREAEEQARRVAEEQARREAEEQARRVAEEQARRVAEEQARREAEEQARREAEEQARREAEEQARREAEEQARREAEEQARREAEEQARREAEEQARRVAEEQARRVAEEQARREAEEQARRVAEEQARREAEEQARRVAEEQAGGLEEVLREARAVVMGEFSEKLKQHSAVAAFVSDTDEKPVNCASATHRGDARWQNEYTEQGGTGADAEEEHGVQQHDSRCCRYRTSSPSVSDRDVRSERSTNSKDSASETVSRYSLSTLEAIRNDNGILSRTEEEVYYVPRVTKEAPFESFEEALSAELKAHGLTEDAIRRSCIEVHRYGTIRESGKCLFPPREVTGEVPAHGKVQLGFFSAKQTIIALQRPLRKPNADRERPCEPGERSLSTLKCYFESEVLSDHTLTVDDEDYPHNAPTERLLTKAQLMRGDNAMVRKAVSQISYGDPIQVWERAQQNSTAADEAATESTAANLWVSDIDTRKPVPAMRTFTGGFVYCIKATKISNRVIELHGASTDPLVIAAALYSWTERQKVKVSETFYFDSELDIFYPQKERSELAKKNQVVAFVPNEFKGTLHLVMRVYRPCCEEYDTYVDLYSRADRYKQIHVAPMKQETLLLTQVSDVLEELGWNSVPLQDEANHLLPRVAVDRLYRKAFSNEDVFKVMKDERWRGAQKALPVDMVFSISDLSRHEVAFPSDHPETPPEENESKVSLLDPDLPGARPVIYRYSPCCIPILNSGYFTTYNNVYYFSVSRLKVMYAGFVRSIPASHHTYVFQLCVKDKDDGLSEEGAIRCIYGRGLSNLSMETTAWSSSVHNSNDMVLSDEFKLQLPLNLSDRHHIFMTLYATCQRKMPPTPGQPRMFKIGYAAVPLMMNGVVQVRDSIDIKFVSYDQAAVAAAGGYLTSFAEAPVNFLLNNGEGVVKASSQTKTTVHASNRVIASVFQQCPSSIAEMRKNDKVLDECGALQKLPAMEVDPHRNVISLIAQLPLAEILAFYPFLTAYAFSLIGSGSATVSLANRIHMLDVLLGITSKAQQYDTSAHTIRRRHNSEGLTPQVFAKTSVGSILYHFLSNDTLYEGAKCEYKRRLYSGMVEAWLNLLKMVAQQPNGIGADSAKEKSGTSAPSSSPASPASLARGSKAPPPARSILREMSNLSWFLFDTILRSMYLWGAENPTVPRQELFHSSFYTAVAELCIVALSQLSTFDESQLVRHVAIFVRSLMHYADRGRVLMIYERIAAYFEEDGNFESLTNFLKYVLEDPDAIYLLLPSAGAARPVFLTRIVVHSFTILMINPNRVTRSIATDVLYSFLRRLANDSSTPSENLTCIAAQLFALVRNLGPHWKAITQPNDKIPIEVFQRDKQQLSMTCLWILYYTPRSTFRQWLQEEVDGKVIAGMMQIVAESQSTFRYTAAPASSSAAGPVAGVAKDAANEEVEERRAWEARSTTFVTAIGTQMCSLFLNEIPSILRTVRDNNPNAAVFPFFVMLESVLNLGNSTISLQMSSAVMHEVVCKLFPEIISRKARMGNGMVLLTFRLMSSCCQYVRSSASCTFLLMSQAFFSWKNSLSKIRSLTANALVSVAESRVRDLRLAGRFIEFQFDELIERAKVEEANYTAPSCDFASRYEDDSNAPGGDAQMKYRQKVEGQVMSVQRNLPISRYLLEKSNVPDQQPPRFSSDFTAMTATVLSLFDDVLRLQMDDSMKFKEARATAYFEVFRNFLRQNALKEALKWLYRLHDAHRANSDYLEAGMVLVFIAALCFRVTEVFYFVKGKDSKGARMPFEVLSHVFWHDYVRILPEVDALLPADTVYAIVSELYTCPDDMCFSMEGQVKALKEAAEFQDKGQYYEYSLQTIDIANKYLMAVSDFKGSSVVHMAMSTWCAAIAEPKSKRHNSRYFFLWARMERHTLPKSRKELHEDANDSKVGEKPRGLPNGNPIRRIYKMSTATTLEEFKNYARSYVESLFFDTSLVLLTDDLTETLPALPEPDSKRKRVAAVHRQPNHCLVTVSEVQPYFAKGTRVPPDGFDRSMHISYFENTVNVGSRDEVSDGRKLDLMTQRMSVNTYELERSFPSTTSAIDIAKTHQVVLNPFETAEEMLNSRREAMNQAPVNDALITVIRKALSPKELPPGAYMKEVIAVMGDHPEVIHAVRALSTLARAKLEACEKMEAMSKNPEDYALVLKAVTDIECCLVAMQHPDENDHASSSGIAAAVALHCWRIDMSDPCEFKNQVTGEVAILSQWKKETAHEDTATQTSKLKVKSHESQTDISCFQASDQLDKGIGTERRSFQATLEGLQYVYNGVPHDKAKLSTFLEESMNQLLAVLHRNATSSIFDHYSPAWSRKNTALSVLYTLTSPAVQEDNLEALGVTWNTHGNIVAAAYGLMETSGWCYKKGYVCVWNLARPDLRESRPHNTLETETGATSIAFHPTDPCMLAVGTYSGEVVVFANVTENFPGKYTSSASEVAHTEPVTVLQWVKNPQESRHHHQYVLCSASQSGLIIQWSPANKLAKPIAAYSVRSRRHLSVGITALTYGGVQTQRGSYLPALDGVLLVGLENGEVGRGRTWPLPIETNSQAPPTIIPLELDWLESHCGPLQSLSASPFFRHLFLTTSSDCSARLYSDLERSPLLTLESSEETKGYLYDGRFSPFRPSVVAVVSRRSLLHVYDLERDQLKPAYTAAVSADGAGVLTVAFNSTAAEWLATGDARGVVQVWRLPTELSQVTELERAALRSSQPTCDSTKEVQDSTAILDLFGSRV</sequence>
<dbReference type="EMBL" id="RHLC01000014">
    <property type="protein sequence ID" value="TPP52647.1"/>
    <property type="molecule type" value="Genomic_DNA"/>
</dbReference>
<dbReference type="InterPro" id="IPR036322">
    <property type="entry name" value="WD40_repeat_dom_sf"/>
</dbReference>
<organism evidence="8 9">
    <name type="scientific">Leishmania donovani</name>
    <dbReference type="NCBI Taxonomy" id="5661"/>
    <lineage>
        <taxon>Eukaryota</taxon>
        <taxon>Discoba</taxon>
        <taxon>Euglenozoa</taxon>
        <taxon>Kinetoplastea</taxon>
        <taxon>Metakinetoplastina</taxon>
        <taxon>Trypanosomatida</taxon>
        <taxon>Trypanosomatidae</taxon>
        <taxon>Leishmaniinae</taxon>
        <taxon>Leishmania</taxon>
    </lineage>
</organism>
<keyword evidence="2" id="KW-0963">Cytoplasm</keyword>
<dbReference type="Gene3D" id="1.25.40.410">
    <property type="match status" value="1"/>
</dbReference>
<evidence type="ECO:0000256" key="6">
    <source>
        <dbReference type="SAM" id="MobiDB-lite"/>
    </source>
</evidence>
<reference evidence="9" key="1">
    <citation type="submission" date="2019-02" db="EMBL/GenBank/DDBJ databases">
        <title>FDA dAtabase for Regulatory Grade micrObial Sequences (FDA-ARGOS): Supporting development and validation of Infectious Disease Dx tests.</title>
        <authorList>
            <person name="Duncan R."/>
            <person name="Fisher C."/>
            <person name="Tallon L."/>
            <person name="Sadzewicz L."/>
            <person name="Sengamalay N."/>
            <person name="Ott S."/>
            <person name="Godinez A."/>
            <person name="Nagaraj S."/>
            <person name="Vavikolanu K."/>
            <person name="Nadendla S."/>
            <person name="Aluvathingal J."/>
            <person name="Sichtig H."/>
        </authorList>
    </citation>
    <scope>NUCLEOTIDE SEQUENCE [LARGE SCALE GENOMIC DNA]</scope>
    <source>
        <strain evidence="9">FDAARGOS_361</strain>
    </source>
</reference>
<dbReference type="Gene3D" id="2.60.40.150">
    <property type="entry name" value="C2 domain"/>
    <property type="match status" value="1"/>
</dbReference>
<comment type="caution">
    <text evidence="8">The sequence shown here is derived from an EMBL/GenBank/DDBJ whole genome shotgun (WGS) entry which is preliminary data.</text>
</comment>
<accession>A0A504Y5C8</accession>
<gene>
    <name evidence="8" type="ORF">CGC21_27610</name>
</gene>
<dbReference type="FunFam" id="2.130.10.10:FF:001472">
    <property type="entry name" value="WD_domain_-_G-beta_repeat_-_putative"/>
    <property type="match status" value="1"/>
</dbReference>
<feature type="region of interest" description="Disordered" evidence="6">
    <location>
        <begin position="1399"/>
        <end position="1430"/>
    </location>
</feature>
<evidence type="ECO:0000256" key="3">
    <source>
        <dbReference type="ARBA" id="ARBA00022574"/>
    </source>
</evidence>
<dbReference type="VEuPathDB" id="TriTrypDB:LdBPK_290100.1"/>
<dbReference type="VEuPathDB" id="TriTrypDB:LdBPK_290110.1"/>
<dbReference type="Pfam" id="PF14429">
    <property type="entry name" value="DOCK-C2"/>
    <property type="match status" value="1"/>
</dbReference>
<comment type="subcellular location">
    <subcellularLocation>
        <location evidence="1">Cytoplasm</location>
    </subcellularLocation>
</comment>
<feature type="region of interest" description="Disordered" evidence="6">
    <location>
        <begin position="116"/>
        <end position="155"/>
    </location>
</feature>
<evidence type="ECO:0000313" key="9">
    <source>
        <dbReference type="Proteomes" id="UP000318447"/>
    </source>
</evidence>
<dbReference type="GO" id="GO:0045503">
    <property type="term" value="F:dynein light chain binding"/>
    <property type="evidence" value="ECO:0007669"/>
    <property type="project" value="TreeGrafter"/>
</dbReference>
<protein>
    <submittedName>
        <fullName evidence="8">DOCK-C2 family protein</fullName>
    </submittedName>
</protein>
<dbReference type="FunFam" id="2.60.40.150:FF:000415">
    <property type="entry name" value="Tb-292 membrane associated protein"/>
    <property type="match status" value="1"/>
</dbReference>
<keyword evidence="3" id="KW-0853">WD repeat</keyword>
<dbReference type="SUPFAM" id="SSF50978">
    <property type="entry name" value="WD40 repeat-like"/>
    <property type="match status" value="1"/>
</dbReference>
<feature type="compositionally biased region" description="Low complexity" evidence="6">
    <location>
        <begin position="1411"/>
        <end position="1422"/>
    </location>
</feature>
<dbReference type="InterPro" id="IPR050687">
    <property type="entry name" value="Dynein_IC"/>
</dbReference>
<feature type="compositionally biased region" description="Basic and acidic residues" evidence="6">
    <location>
        <begin position="2196"/>
        <end position="2214"/>
    </location>
</feature>
<dbReference type="PROSITE" id="PS51650">
    <property type="entry name" value="C2_DOCK"/>
    <property type="match status" value="1"/>
</dbReference>
<evidence type="ECO:0000313" key="8">
    <source>
        <dbReference type="EMBL" id="TPP52647.1"/>
    </source>
</evidence>
<dbReference type="GO" id="GO:0097014">
    <property type="term" value="C:ciliary plasm"/>
    <property type="evidence" value="ECO:0007669"/>
    <property type="project" value="TreeGrafter"/>
</dbReference>
<dbReference type="VEuPathDB" id="TriTrypDB:LDHU3_29.0150"/>
<dbReference type="GO" id="GO:0045504">
    <property type="term" value="F:dynein heavy chain binding"/>
    <property type="evidence" value="ECO:0007669"/>
    <property type="project" value="TreeGrafter"/>
</dbReference>
<dbReference type="Pfam" id="PF06920">
    <property type="entry name" value="DHR-2_Lobe_A"/>
    <property type="match status" value="1"/>
</dbReference>
<dbReference type="SMART" id="SM00320">
    <property type="entry name" value="WD40"/>
    <property type="match status" value="5"/>
</dbReference>
<dbReference type="Gene3D" id="2.130.10.10">
    <property type="entry name" value="YVTN repeat-like/Quinoprotein amine dehydrogenase"/>
    <property type="match status" value="2"/>
</dbReference>
<feature type="region of interest" description="Disordered" evidence="6">
    <location>
        <begin position="169"/>
        <end position="442"/>
    </location>
</feature>
<name>A0A504Y5C8_LEIDO</name>
<evidence type="ECO:0000256" key="5">
    <source>
        <dbReference type="PROSITE-ProRule" id="PRU00983"/>
    </source>
</evidence>
<dbReference type="InterPro" id="IPR043161">
    <property type="entry name" value="DOCK_C_lobe_A"/>
</dbReference>
<dbReference type="VEuPathDB" id="TriTrypDB:LdCL_290006000"/>
<dbReference type="GO" id="GO:0005868">
    <property type="term" value="C:cytoplasmic dynein complex"/>
    <property type="evidence" value="ECO:0007669"/>
    <property type="project" value="TreeGrafter"/>
</dbReference>
<feature type="region of interest" description="Disordered" evidence="6">
    <location>
        <begin position="17"/>
        <end position="44"/>
    </location>
</feature>
<dbReference type="FunFam" id="1.25.40.410:FF:000008">
    <property type="entry name" value="Tb-292 membrane associated protein"/>
    <property type="match status" value="1"/>
</dbReference>
<dbReference type="VEuPathDB" id="TriTrypDB:LdCL_290005900"/>
<feature type="region of interest" description="Disordered" evidence="6">
    <location>
        <begin position="2196"/>
        <end position="2221"/>
    </location>
</feature>
<evidence type="ECO:0000256" key="1">
    <source>
        <dbReference type="ARBA" id="ARBA00004496"/>
    </source>
</evidence>
<feature type="compositionally biased region" description="Basic and acidic residues" evidence="6">
    <location>
        <begin position="509"/>
        <end position="519"/>
    </location>
</feature>
<dbReference type="Proteomes" id="UP000318447">
    <property type="component" value="Unassembled WGS sequence"/>
</dbReference>
<dbReference type="VEuPathDB" id="TriTrypDB:LDHU3_29.0160"/>
<proteinExistence type="inferred from homology"/>
<dbReference type="InterPro" id="IPR027007">
    <property type="entry name" value="C2_DOCK-type_domain"/>
</dbReference>
<dbReference type="InterPro" id="IPR035892">
    <property type="entry name" value="C2_domain_sf"/>
</dbReference>
<feature type="region of interest" description="Disordered" evidence="6">
    <location>
        <begin position="490"/>
        <end position="549"/>
    </location>
</feature>
<dbReference type="PANTHER" id="PTHR12442">
    <property type="entry name" value="DYNEIN INTERMEDIATE CHAIN"/>
    <property type="match status" value="1"/>
</dbReference>
<comment type="similarity">
    <text evidence="5">Belongs to the DOCK family.</text>
</comment>